<comment type="similarity">
    <text evidence="1">Belongs to the HyuE racemase family.</text>
</comment>
<dbReference type="PANTHER" id="PTHR28047">
    <property type="entry name" value="PROTEIN DCG1"/>
    <property type="match status" value="1"/>
</dbReference>
<accession>A0A953N6C1</accession>
<dbReference type="InterPro" id="IPR053714">
    <property type="entry name" value="Iso_Racemase_Enz_sf"/>
</dbReference>
<dbReference type="InterPro" id="IPR052186">
    <property type="entry name" value="Hydantoin_racemase-like"/>
</dbReference>
<evidence type="ECO:0000313" key="2">
    <source>
        <dbReference type="EMBL" id="MBZ1349405.1"/>
    </source>
</evidence>
<dbReference type="RefSeq" id="WP_259659806.1">
    <property type="nucleotide sequence ID" value="NZ_JAHXRI010000001.1"/>
</dbReference>
<comment type="caution">
    <text evidence="2">The sequence shown here is derived from an EMBL/GenBank/DDBJ whole genome shotgun (WGS) entry which is preliminary data.</text>
</comment>
<dbReference type="GO" id="GO:0047661">
    <property type="term" value="F:amino-acid racemase activity"/>
    <property type="evidence" value="ECO:0007669"/>
    <property type="project" value="InterPro"/>
</dbReference>
<gene>
    <name evidence="2" type="ORF">KZZ10_01990</name>
</gene>
<dbReference type="Proteomes" id="UP000739565">
    <property type="component" value="Unassembled WGS sequence"/>
</dbReference>
<dbReference type="Pfam" id="PF01177">
    <property type="entry name" value="Asp_Glu_race"/>
    <property type="match status" value="1"/>
</dbReference>
<evidence type="ECO:0000256" key="1">
    <source>
        <dbReference type="ARBA" id="ARBA00038414"/>
    </source>
</evidence>
<dbReference type="InterPro" id="IPR015942">
    <property type="entry name" value="Asp/Glu/hydantoin_racemase"/>
</dbReference>
<keyword evidence="3" id="KW-1185">Reference proteome</keyword>
<reference evidence="2" key="1">
    <citation type="submission" date="2021-07" db="EMBL/GenBank/DDBJ databases">
        <title>New genus and species of the family Alcaligenaceae.</title>
        <authorList>
            <person name="Hahn M.W."/>
        </authorList>
    </citation>
    <scope>NUCLEOTIDE SEQUENCE</scope>
    <source>
        <strain evidence="2">LF4-65</strain>
    </source>
</reference>
<dbReference type="EMBL" id="JAHXRI010000001">
    <property type="protein sequence ID" value="MBZ1349405.1"/>
    <property type="molecule type" value="Genomic_DNA"/>
</dbReference>
<protein>
    <submittedName>
        <fullName evidence="2">Aspartate/glutamate racemase family protein</fullName>
    </submittedName>
</protein>
<sequence>MVKTIFVINPNSTQAVTDAFDEALNALRLPGGPKIECLTLAEGPPGIQSQMDVEQVTLPLVNLVKGLDAKHGAGAGAYVLACFSDPGLHAVREATTKPVLGISECGALTALTRGHRVGVIAILRQSIPRHGRMFGAMGLTERVVAEVPLGMNVVDLVDAERTRAGLLRAGKALRDEHLIDVVVLGCAGMAAHRAWLEEQLGVPVVEPTQAATAMAIGRTLLGW</sequence>
<organism evidence="2 3">
    <name type="scientific">Zwartia hollandica</name>
    <dbReference type="NCBI Taxonomy" id="324606"/>
    <lineage>
        <taxon>Bacteria</taxon>
        <taxon>Pseudomonadati</taxon>
        <taxon>Pseudomonadota</taxon>
        <taxon>Betaproteobacteria</taxon>
        <taxon>Burkholderiales</taxon>
        <taxon>Alcaligenaceae</taxon>
        <taxon>Zwartia</taxon>
    </lineage>
</organism>
<dbReference type="AlphaFoldDB" id="A0A953N6C1"/>
<evidence type="ECO:0000313" key="3">
    <source>
        <dbReference type="Proteomes" id="UP000739565"/>
    </source>
</evidence>
<dbReference type="Gene3D" id="3.40.50.12500">
    <property type="match status" value="1"/>
</dbReference>
<name>A0A953N6C1_9BURK</name>
<dbReference type="PANTHER" id="PTHR28047:SF5">
    <property type="entry name" value="PROTEIN DCG1"/>
    <property type="match status" value="1"/>
</dbReference>
<proteinExistence type="inferred from homology"/>